<dbReference type="InterPro" id="IPR049577">
    <property type="entry name" value="GMPP_N"/>
</dbReference>
<comment type="catalytic activity">
    <reaction evidence="7">
        <text>alpha-D-mannose 1-phosphate + GTP + H(+) = GDP-alpha-D-mannose + diphosphate</text>
        <dbReference type="Rhea" id="RHEA:15229"/>
        <dbReference type="ChEBI" id="CHEBI:15378"/>
        <dbReference type="ChEBI" id="CHEBI:33019"/>
        <dbReference type="ChEBI" id="CHEBI:37565"/>
        <dbReference type="ChEBI" id="CHEBI:57527"/>
        <dbReference type="ChEBI" id="CHEBI:58409"/>
        <dbReference type="EC" id="2.7.7.13"/>
    </reaction>
</comment>
<dbReference type="RefSeq" id="WP_008599375.1">
    <property type="nucleotide sequence ID" value="NZ_AMRV01000001.1"/>
</dbReference>
<dbReference type="GO" id="GO:0004475">
    <property type="term" value="F:mannose-1-phosphate guanylyltransferase (GTP) activity"/>
    <property type="evidence" value="ECO:0007669"/>
    <property type="project" value="UniProtKB-EC"/>
</dbReference>
<evidence type="ECO:0000256" key="2">
    <source>
        <dbReference type="ARBA" id="ARBA00012387"/>
    </source>
</evidence>
<evidence type="ECO:0000256" key="1">
    <source>
        <dbReference type="ARBA" id="ARBA00006115"/>
    </source>
</evidence>
<organism evidence="11 12">
    <name type="scientific">Pacificimonas flava</name>
    <dbReference type="NCBI Taxonomy" id="1234595"/>
    <lineage>
        <taxon>Bacteria</taxon>
        <taxon>Pseudomonadati</taxon>
        <taxon>Pseudomonadota</taxon>
        <taxon>Alphaproteobacteria</taxon>
        <taxon>Sphingomonadales</taxon>
        <taxon>Sphingosinicellaceae</taxon>
        <taxon>Pacificimonas</taxon>
    </lineage>
</organism>
<evidence type="ECO:0000256" key="3">
    <source>
        <dbReference type="ARBA" id="ARBA00022679"/>
    </source>
</evidence>
<keyword evidence="4 11" id="KW-0548">Nucleotidyltransferase</keyword>
<dbReference type="Proteomes" id="UP000011717">
    <property type="component" value="Unassembled WGS sequence"/>
</dbReference>
<dbReference type="InterPro" id="IPR029044">
    <property type="entry name" value="Nucleotide-diphossugar_trans"/>
</dbReference>
<dbReference type="PANTHER" id="PTHR46390">
    <property type="entry name" value="MANNOSE-1-PHOSPHATE GUANYLYLTRANSFERASE"/>
    <property type="match status" value="1"/>
</dbReference>
<feature type="domain" description="Nucleotidyl transferase" evidence="9">
    <location>
        <begin position="25"/>
        <end position="303"/>
    </location>
</feature>
<feature type="domain" description="MannoseP isomerase/GMP-like beta-helix" evidence="10">
    <location>
        <begin position="316"/>
        <end position="364"/>
    </location>
</feature>
<accession>M2TBT0</accession>
<evidence type="ECO:0000256" key="4">
    <source>
        <dbReference type="ARBA" id="ARBA00022695"/>
    </source>
</evidence>
<keyword evidence="12" id="KW-1185">Reference proteome</keyword>
<evidence type="ECO:0000259" key="10">
    <source>
        <dbReference type="Pfam" id="PF22640"/>
    </source>
</evidence>
<evidence type="ECO:0000313" key="11">
    <source>
        <dbReference type="EMBL" id="EMD84084.1"/>
    </source>
</evidence>
<evidence type="ECO:0000256" key="6">
    <source>
        <dbReference type="ARBA" id="ARBA00023134"/>
    </source>
</evidence>
<dbReference type="CDD" id="cd02509">
    <property type="entry name" value="GDP-M1P_Guanylyltransferase"/>
    <property type="match status" value="1"/>
</dbReference>
<protein>
    <recommendedName>
        <fullName evidence="2">mannose-1-phosphate guanylyltransferase</fullName>
        <ecNumber evidence="2">2.7.7.13</ecNumber>
    </recommendedName>
</protein>
<dbReference type="GO" id="GO:0000271">
    <property type="term" value="P:polysaccharide biosynthetic process"/>
    <property type="evidence" value="ECO:0007669"/>
    <property type="project" value="InterPro"/>
</dbReference>
<comment type="caution">
    <text evidence="11">The sequence shown here is derived from an EMBL/GenBank/DDBJ whole genome shotgun (WGS) entry which is preliminary data.</text>
</comment>
<sequence length="378" mass="40153">MTESSASEDGEMGGATRAIGADIWPVILSGGSGTRLWPLSRTERPKQMLTLGQDQPMILATAARAVGAGYHDPIVVAGEAHRELVEKAFEGAPLSALILEPAARNTAPAIAMAAHHVAAADPEGQILVMPSDHLIRDEAAFRRAVDSARELATDGWLVTFGIQPDHPETGYGYIEAGEPLGAAGRRVATFREKPDRETAEDFLRSGGFYWNAGIFLMKARAYLDALAAHEPRIASACVEAFEASGAAGKVVRPGYDAFFRCASQSIDYAVMEPAEKKAVVPVDMGWSDIGSFAALHEVLAQDEDGNVAVGDALVEDCRGSLLWSDGPLIGAVGLDNLVVVAAEDCVVVLPRERAQDVKAIVEKLKAAGRSETERVTPR</sequence>
<dbReference type="PANTHER" id="PTHR46390:SF1">
    <property type="entry name" value="MANNOSE-1-PHOSPHATE GUANYLYLTRANSFERASE"/>
    <property type="match status" value="1"/>
</dbReference>
<dbReference type="InterPro" id="IPR051161">
    <property type="entry name" value="Mannose-6P_isomerase_type2"/>
</dbReference>
<evidence type="ECO:0000313" key="12">
    <source>
        <dbReference type="Proteomes" id="UP000011717"/>
    </source>
</evidence>
<reference evidence="11 12" key="1">
    <citation type="journal article" date="2013" name="Genome Announc.">
        <title>Draft Genome Sequence of Strain JLT2015T, Belonging to the Family Sphingomonadaceae of the Alphaproteobacteria.</title>
        <authorList>
            <person name="Tang K."/>
            <person name="Liu K."/>
            <person name="Li S."/>
            <person name="Jiao N."/>
        </authorList>
    </citation>
    <scope>NUCLEOTIDE SEQUENCE [LARGE SCALE GENOMIC DNA]</scope>
    <source>
        <strain evidence="11 12">JLT2015</strain>
    </source>
</reference>
<dbReference type="GO" id="GO:0005525">
    <property type="term" value="F:GTP binding"/>
    <property type="evidence" value="ECO:0007669"/>
    <property type="project" value="UniProtKB-KW"/>
</dbReference>
<keyword evidence="6" id="KW-0342">GTP-binding</keyword>
<dbReference type="Pfam" id="PF22640">
    <property type="entry name" value="ManC_GMP_beta-helix"/>
    <property type="match status" value="1"/>
</dbReference>
<proteinExistence type="inferred from homology"/>
<dbReference type="InterPro" id="IPR006375">
    <property type="entry name" value="Man1P_GuaTrfase/Man6P_Isoase"/>
</dbReference>
<dbReference type="PATRIC" id="fig|1234595.3.peg.14"/>
<keyword evidence="3 11" id="KW-0808">Transferase</keyword>
<evidence type="ECO:0000256" key="7">
    <source>
        <dbReference type="ARBA" id="ARBA00047343"/>
    </source>
</evidence>
<evidence type="ECO:0000259" key="9">
    <source>
        <dbReference type="Pfam" id="PF00483"/>
    </source>
</evidence>
<evidence type="ECO:0000256" key="5">
    <source>
        <dbReference type="ARBA" id="ARBA00022741"/>
    </source>
</evidence>
<keyword evidence="5" id="KW-0547">Nucleotide-binding</keyword>
<dbReference type="Gene3D" id="3.90.550.10">
    <property type="entry name" value="Spore Coat Polysaccharide Biosynthesis Protein SpsA, Chain A"/>
    <property type="match status" value="1"/>
</dbReference>
<dbReference type="SUPFAM" id="SSF159283">
    <property type="entry name" value="Guanosine diphospho-D-mannose pyrophosphorylase/mannose-6-phosphate isomerase linker domain"/>
    <property type="match status" value="1"/>
</dbReference>
<dbReference type="NCBIfam" id="TIGR01479">
    <property type="entry name" value="GMP_PMI"/>
    <property type="match status" value="1"/>
</dbReference>
<dbReference type="GO" id="GO:0009298">
    <property type="term" value="P:GDP-mannose biosynthetic process"/>
    <property type="evidence" value="ECO:0007669"/>
    <property type="project" value="TreeGrafter"/>
</dbReference>
<dbReference type="FunFam" id="3.90.550.10:FF:000046">
    <property type="entry name" value="Mannose-1-phosphate guanylyltransferase (GDP)"/>
    <property type="match status" value="1"/>
</dbReference>
<gene>
    <name evidence="11" type="ORF">C725_0014</name>
</gene>
<dbReference type="InterPro" id="IPR054566">
    <property type="entry name" value="ManC/GMP-like_b-helix"/>
</dbReference>
<dbReference type="Pfam" id="PF00483">
    <property type="entry name" value="NTP_transferase"/>
    <property type="match status" value="1"/>
</dbReference>
<dbReference type="EC" id="2.7.7.13" evidence="2"/>
<evidence type="ECO:0000256" key="8">
    <source>
        <dbReference type="RuleBase" id="RU004190"/>
    </source>
</evidence>
<dbReference type="EMBL" id="AMRV01000001">
    <property type="protein sequence ID" value="EMD84084.1"/>
    <property type="molecule type" value="Genomic_DNA"/>
</dbReference>
<dbReference type="AlphaFoldDB" id="M2TBT0"/>
<dbReference type="SUPFAM" id="SSF53448">
    <property type="entry name" value="Nucleotide-diphospho-sugar transferases"/>
    <property type="match status" value="1"/>
</dbReference>
<comment type="similarity">
    <text evidence="1 8">Belongs to the mannose-6-phosphate isomerase type 2 family.</text>
</comment>
<name>M2TBT0_9SPHN</name>
<dbReference type="InterPro" id="IPR005835">
    <property type="entry name" value="NTP_transferase_dom"/>
</dbReference>